<protein>
    <submittedName>
        <fullName evidence="1">Uncharacterized protein</fullName>
    </submittedName>
</protein>
<reference evidence="1" key="1">
    <citation type="submission" date="2021-03" db="EMBL/GenBank/DDBJ databases">
        <authorList>
            <consortium name="DOE Joint Genome Institute"/>
            <person name="Ahrendt S."/>
            <person name="Looney B.P."/>
            <person name="Miyauchi S."/>
            <person name="Morin E."/>
            <person name="Drula E."/>
            <person name="Courty P.E."/>
            <person name="Chicoki N."/>
            <person name="Fauchery L."/>
            <person name="Kohler A."/>
            <person name="Kuo A."/>
            <person name="Labutti K."/>
            <person name="Pangilinan J."/>
            <person name="Lipzen A."/>
            <person name="Riley R."/>
            <person name="Andreopoulos W."/>
            <person name="He G."/>
            <person name="Johnson J."/>
            <person name="Barry K.W."/>
            <person name="Grigoriev I.V."/>
            <person name="Nagy L."/>
            <person name="Hibbett D."/>
            <person name="Henrissat B."/>
            <person name="Matheny P.B."/>
            <person name="Labbe J."/>
            <person name="Martin F."/>
        </authorList>
    </citation>
    <scope>NUCLEOTIDE SEQUENCE</scope>
    <source>
        <strain evidence="1">HHB10654</strain>
    </source>
</reference>
<sequence>MNYRVASHSGFVPLDATSPSSADLNVQKICLTEDTVTLVSPDDPDNPIVYEGVPQVNEVLAYIRSHPMHCLKDLELTLPLHVIRTLFMEQMPPNLARLSFTSMDISPSLAVFQAPLTTLLLETCDIWQTYGDMLDTLEALPMLKSLVISSCKPVDRRPPLSDARPVLHMFHLQEFTFCDRWAGTVYILDRLSFPYDLRLKILLPTPDGYAVEGASVADPWDPLPERKKLNNGTLAMCRSVNFEVLTPPGPKFVAPSKRMIERGEGIIPDEQNPVYVDLLRSIEWSDGFGQARKDAAEVRIENIIPRVFHYGGAVDLHIQHANFGYPAIWADISKTAGYVKQIHVTGTYAAIGLLHALNSLDYPYVTGIWLEAVDMSKMVVASPMRSFCDVLRDLLFRRKHIGKEPLMVILITRCCVDAKRVELLQGEPHVIRWDQRNFDRRTCY</sequence>
<evidence type="ECO:0000313" key="1">
    <source>
        <dbReference type="EMBL" id="KAI0061671.1"/>
    </source>
</evidence>
<comment type="caution">
    <text evidence="1">The sequence shown here is derived from an EMBL/GenBank/DDBJ whole genome shotgun (WGS) entry which is preliminary data.</text>
</comment>
<gene>
    <name evidence="1" type="ORF">BV25DRAFT_1826383</name>
</gene>
<evidence type="ECO:0000313" key="2">
    <source>
        <dbReference type="Proteomes" id="UP000814140"/>
    </source>
</evidence>
<proteinExistence type="predicted"/>
<reference evidence="1" key="2">
    <citation type="journal article" date="2022" name="New Phytol.">
        <title>Evolutionary transition to the ectomycorrhizal habit in the genomes of a hyperdiverse lineage of mushroom-forming fungi.</title>
        <authorList>
            <person name="Looney B."/>
            <person name="Miyauchi S."/>
            <person name="Morin E."/>
            <person name="Drula E."/>
            <person name="Courty P.E."/>
            <person name="Kohler A."/>
            <person name="Kuo A."/>
            <person name="LaButti K."/>
            <person name="Pangilinan J."/>
            <person name="Lipzen A."/>
            <person name="Riley R."/>
            <person name="Andreopoulos W."/>
            <person name="He G."/>
            <person name="Johnson J."/>
            <person name="Nolan M."/>
            <person name="Tritt A."/>
            <person name="Barry K.W."/>
            <person name="Grigoriev I.V."/>
            <person name="Nagy L.G."/>
            <person name="Hibbett D."/>
            <person name="Henrissat B."/>
            <person name="Matheny P.B."/>
            <person name="Labbe J."/>
            <person name="Martin F.M."/>
        </authorList>
    </citation>
    <scope>NUCLEOTIDE SEQUENCE</scope>
    <source>
        <strain evidence="1">HHB10654</strain>
    </source>
</reference>
<dbReference type="EMBL" id="MU277211">
    <property type="protein sequence ID" value="KAI0061671.1"/>
    <property type="molecule type" value="Genomic_DNA"/>
</dbReference>
<organism evidence="1 2">
    <name type="scientific">Artomyces pyxidatus</name>
    <dbReference type="NCBI Taxonomy" id="48021"/>
    <lineage>
        <taxon>Eukaryota</taxon>
        <taxon>Fungi</taxon>
        <taxon>Dikarya</taxon>
        <taxon>Basidiomycota</taxon>
        <taxon>Agaricomycotina</taxon>
        <taxon>Agaricomycetes</taxon>
        <taxon>Russulales</taxon>
        <taxon>Auriscalpiaceae</taxon>
        <taxon>Artomyces</taxon>
    </lineage>
</organism>
<dbReference type="Proteomes" id="UP000814140">
    <property type="component" value="Unassembled WGS sequence"/>
</dbReference>
<accession>A0ACB8T0Z2</accession>
<keyword evidence="2" id="KW-1185">Reference proteome</keyword>
<name>A0ACB8T0Z2_9AGAM</name>